<feature type="domain" description="ABC transporter" evidence="5">
    <location>
        <begin position="5"/>
        <end position="235"/>
    </location>
</feature>
<dbReference type="InParanoid" id="A9WHT3"/>
<keyword evidence="4" id="KW-0067">ATP-binding</keyword>
<keyword evidence="2" id="KW-0813">Transport</keyword>
<dbReference type="Pfam" id="PF13732">
    <property type="entry name" value="DrrA1-3_C"/>
    <property type="match status" value="1"/>
</dbReference>
<evidence type="ECO:0000259" key="5">
    <source>
        <dbReference type="PROSITE" id="PS50893"/>
    </source>
</evidence>
<evidence type="ECO:0000256" key="4">
    <source>
        <dbReference type="ARBA" id="ARBA00022840"/>
    </source>
</evidence>
<evidence type="ECO:0000256" key="3">
    <source>
        <dbReference type="ARBA" id="ARBA00022741"/>
    </source>
</evidence>
<dbReference type="SMART" id="SM00382">
    <property type="entry name" value="AAA"/>
    <property type="match status" value="1"/>
</dbReference>
<dbReference type="InterPro" id="IPR003593">
    <property type="entry name" value="AAA+_ATPase"/>
</dbReference>
<dbReference type="InterPro" id="IPR003439">
    <property type="entry name" value="ABC_transporter-like_ATP-bd"/>
</dbReference>
<evidence type="ECO:0000256" key="2">
    <source>
        <dbReference type="ARBA" id="ARBA00022448"/>
    </source>
</evidence>
<sequence>MTAIVETKNLTRYYGAMLALDHLNLHIPAGAVYGFIGPNGAGKTTTMRILTTLLTPSGGEAWVAGFSVTHQRTEVRRAVGFMPDSFGFYNNMTAAEYLKFFADAYHVPPARQLGLIEDLLTLVDLAHKRDSDVMSLSRGMKQRLSLARTLIHDPQLLILDEPASGLDPRARVELRELLKELRRLGKTIMISSHILTELAEMCTHIGIIERGKLLASGDVTTIMRSLQPHRTFEVHVISDLEQAAAAAATADHVLAVRTITDDEPPRLEIDVDGDNHAVSALLAHLINHGVEVVHFTAQTSNLEEVFLKVTQGVVG</sequence>
<keyword evidence="3" id="KW-0547">Nucleotide-binding</keyword>
<accession>A9WHT3</accession>
<dbReference type="KEGG" id="cau:Caur_0969"/>
<dbReference type="GO" id="GO:0016887">
    <property type="term" value="F:ATP hydrolysis activity"/>
    <property type="evidence" value="ECO:0007669"/>
    <property type="project" value="InterPro"/>
</dbReference>
<dbReference type="GO" id="GO:0005524">
    <property type="term" value="F:ATP binding"/>
    <property type="evidence" value="ECO:0007669"/>
    <property type="project" value="UniProtKB-KW"/>
</dbReference>
<dbReference type="AlphaFoldDB" id="A9WHT3"/>
<dbReference type="FunCoup" id="A9WHT3">
    <property type="interactions" value="155"/>
</dbReference>
<dbReference type="PROSITE" id="PS50893">
    <property type="entry name" value="ABC_TRANSPORTER_2"/>
    <property type="match status" value="1"/>
</dbReference>
<reference evidence="7" key="1">
    <citation type="journal article" date="2011" name="BMC Genomics">
        <title>Complete genome sequence of the filamentous anoxygenic phototrophic bacterium Chloroflexus aurantiacus.</title>
        <authorList>
            <person name="Tang K.H."/>
            <person name="Barry K."/>
            <person name="Chertkov O."/>
            <person name="Dalin E."/>
            <person name="Han C.S."/>
            <person name="Hauser L.J."/>
            <person name="Honchak B.M."/>
            <person name="Karbach L.E."/>
            <person name="Land M.L."/>
            <person name="Lapidus A."/>
            <person name="Larimer F.W."/>
            <person name="Mikhailova N."/>
            <person name="Pitluck S."/>
            <person name="Pierson B.K."/>
            <person name="Blankenship R.E."/>
        </authorList>
    </citation>
    <scope>NUCLEOTIDE SEQUENCE [LARGE SCALE GENOMIC DNA]</scope>
    <source>
        <strain evidence="7">ATCC 29366 / DSM 635 / J-10-fl</strain>
    </source>
</reference>
<protein>
    <submittedName>
        <fullName evidence="6">ABC transporter related</fullName>
    </submittedName>
</protein>
<dbReference type="PANTHER" id="PTHR43335:SF3">
    <property type="entry name" value="ABC TRANSPORTER"/>
    <property type="match status" value="1"/>
</dbReference>
<dbReference type="STRING" id="324602.Caur_0969"/>
<dbReference type="InterPro" id="IPR025302">
    <property type="entry name" value="DrrA1/2-like_C"/>
</dbReference>
<dbReference type="Gene3D" id="3.40.50.300">
    <property type="entry name" value="P-loop containing nucleotide triphosphate hydrolases"/>
    <property type="match status" value="1"/>
</dbReference>
<dbReference type="InterPro" id="IPR027417">
    <property type="entry name" value="P-loop_NTPase"/>
</dbReference>
<dbReference type="CDD" id="cd03230">
    <property type="entry name" value="ABC_DR_subfamily_A"/>
    <property type="match status" value="1"/>
</dbReference>
<dbReference type="HOGENOM" id="CLU_000604_1_2_0"/>
<dbReference type="EnsemblBacteria" id="ABY34201">
    <property type="protein sequence ID" value="ABY34201"/>
    <property type="gene ID" value="Caur_0969"/>
</dbReference>
<proteinExistence type="inferred from homology"/>
<comment type="similarity">
    <text evidence="1">Belongs to the ABC transporter superfamily.</text>
</comment>
<name>A9WHT3_CHLAA</name>
<evidence type="ECO:0000313" key="7">
    <source>
        <dbReference type="Proteomes" id="UP000002008"/>
    </source>
</evidence>
<dbReference type="PATRIC" id="fig|324602.8.peg.1106"/>
<evidence type="ECO:0000313" key="6">
    <source>
        <dbReference type="EMBL" id="ABY34201.1"/>
    </source>
</evidence>
<dbReference type="eggNOG" id="COG1131">
    <property type="taxonomic scope" value="Bacteria"/>
</dbReference>
<gene>
    <name evidence="6" type="ordered locus">Caur_0969</name>
</gene>
<dbReference type="EMBL" id="CP000909">
    <property type="protein sequence ID" value="ABY34201.1"/>
    <property type="molecule type" value="Genomic_DNA"/>
</dbReference>
<dbReference type="RefSeq" id="WP_012256857.1">
    <property type="nucleotide sequence ID" value="NC_010175.1"/>
</dbReference>
<evidence type="ECO:0000256" key="1">
    <source>
        <dbReference type="ARBA" id="ARBA00005417"/>
    </source>
</evidence>
<dbReference type="PANTHER" id="PTHR43335">
    <property type="entry name" value="ABC TRANSPORTER, ATP-BINDING PROTEIN"/>
    <property type="match status" value="1"/>
</dbReference>
<dbReference type="Pfam" id="PF00005">
    <property type="entry name" value="ABC_tran"/>
    <property type="match status" value="1"/>
</dbReference>
<dbReference type="Proteomes" id="UP000002008">
    <property type="component" value="Chromosome"/>
</dbReference>
<keyword evidence="7" id="KW-1185">Reference proteome</keyword>
<organism evidence="6 7">
    <name type="scientific">Chloroflexus aurantiacus (strain ATCC 29366 / DSM 635 / J-10-fl)</name>
    <dbReference type="NCBI Taxonomy" id="324602"/>
    <lineage>
        <taxon>Bacteria</taxon>
        <taxon>Bacillati</taxon>
        <taxon>Chloroflexota</taxon>
        <taxon>Chloroflexia</taxon>
        <taxon>Chloroflexales</taxon>
        <taxon>Chloroflexineae</taxon>
        <taxon>Chloroflexaceae</taxon>
        <taxon>Chloroflexus</taxon>
    </lineage>
</organism>
<dbReference type="SUPFAM" id="SSF52540">
    <property type="entry name" value="P-loop containing nucleoside triphosphate hydrolases"/>
    <property type="match status" value="1"/>
</dbReference>